<dbReference type="EMBL" id="BGPR01013947">
    <property type="protein sequence ID" value="GBN62952.1"/>
    <property type="molecule type" value="Genomic_DNA"/>
</dbReference>
<name>A0A4Y2QI08_ARAVE</name>
<evidence type="ECO:0000313" key="2">
    <source>
        <dbReference type="Proteomes" id="UP000499080"/>
    </source>
</evidence>
<gene>
    <name evidence="1" type="ORF">AVEN_148369_1</name>
</gene>
<dbReference type="Proteomes" id="UP000499080">
    <property type="component" value="Unassembled WGS sequence"/>
</dbReference>
<keyword evidence="2" id="KW-1185">Reference proteome</keyword>
<sequence>MLDCLLESDRFGLEDCVVISQLGRLSINYVLALKNTESDPYSLYCFGTIGINSSICSAGSAVLKRSLVWLRVFGRVRCPSSFLFFDFFWLKCGELWRKWGS</sequence>
<organism evidence="1 2">
    <name type="scientific">Araneus ventricosus</name>
    <name type="common">Orbweaver spider</name>
    <name type="synonym">Epeira ventricosa</name>
    <dbReference type="NCBI Taxonomy" id="182803"/>
    <lineage>
        <taxon>Eukaryota</taxon>
        <taxon>Metazoa</taxon>
        <taxon>Ecdysozoa</taxon>
        <taxon>Arthropoda</taxon>
        <taxon>Chelicerata</taxon>
        <taxon>Arachnida</taxon>
        <taxon>Araneae</taxon>
        <taxon>Araneomorphae</taxon>
        <taxon>Entelegynae</taxon>
        <taxon>Araneoidea</taxon>
        <taxon>Araneidae</taxon>
        <taxon>Araneus</taxon>
    </lineage>
</organism>
<accession>A0A4Y2QI08</accession>
<protein>
    <submittedName>
        <fullName evidence="1">Uncharacterized protein</fullName>
    </submittedName>
</protein>
<proteinExistence type="predicted"/>
<reference evidence="1 2" key="1">
    <citation type="journal article" date="2019" name="Sci. Rep.">
        <title>Orb-weaving spider Araneus ventricosus genome elucidates the spidroin gene catalogue.</title>
        <authorList>
            <person name="Kono N."/>
            <person name="Nakamura H."/>
            <person name="Ohtoshi R."/>
            <person name="Moran D.A.P."/>
            <person name="Shinohara A."/>
            <person name="Yoshida Y."/>
            <person name="Fujiwara M."/>
            <person name="Mori M."/>
            <person name="Tomita M."/>
            <person name="Arakawa K."/>
        </authorList>
    </citation>
    <scope>NUCLEOTIDE SEQUENCE [LARGE SCALE GENOMIC DNA]</scope>
</reference>
<evidence type="ECO:0000313" key="1">
    <source>
        <dbReference type="EMBL" id="GBN62952.1"/>
    </source>
</evidence>
<comment type="caution">
    <text evidence="1">The sequence shown here is derived from an EMBL/GenBank/DDBJ whole genome shotgun (WGS) entry which is preliminary data.</text>
</comment>
<dbReference type="AlphaFoldDB" id="A0A4Y2QI08"/>